<dbReference type="PROSITE" id="PS50937">
    <property type="entry name" value="HTH_MERR_2"/>
    <property type="match status" value="1"/>
</dbReference>
<evidence type="ECO:0000256" key="2">
    <source>
        <dbReference type="ARBA" id="ARBA00022723"/>
    </source>
</evidence>
<evidence type="ECO:0000256" key="7">
    <source>
        <dbReference type="ARBA" id="ARBA00023163"/>
    </source>
</evidence>
<dbReference type="InterPro" id="IPR047057">
    <property type="entry name" value="MerR_fam"/>
</dbReference>
<dbReference type="PANTHER" id="PTHR30204">
    <property type="entry name" value="REDOX-CYCLING DRUG-SENSING TRANSCRIPTIONAL ACTIVATOR SOXR"/>
    <property type="match status" value="1"/>
</dbReference>
<evidence type="ECO:0000256" key="4">
    <source>
        <dbReference type="ARBA" id="ARBA00023014"/>
    </source>
</evidence>
<keyword evidence="6" id="KW-0238">DNA-binding</keyword>
<evidence type="ECO:0000259" key="8">
    <source>
        <dbReference type="PROSITE" id="PS50937"/>
    </source>
</evidence>
<dbReference type="NCBIfam" id="TIGR01950">
    <property type="entry name" value="SoxR"/>
    <property type="match status" value="1"/>
</dbReference>
<keyword evidence="1" id="KW-0001">2Fe-2S</keyword>
<dbReference type="GO" id="GO:0051537">
    <property type="term" value="F:2 iron, 2 sulfur cluster binding"/>
    <property type="evidence" value="ECO:0007669"/>
    <property type="project" value="UniProtKB-KW"/>
</dbReference>
<dbReference type="GO" id="GO:0046872">
    <property type="term" value="F:metal ion binding"/>
    <property type="evidence" value="ECO:0007669"/>
    <property type="project" value="UniProtKB-KW"/>
</dbReference>
<dbReference type="Proteomes" id="UP000386281">
    <property type="component" value="Unassembled WGS sequence"/>
</dbReference>
<keyword evidence="2" id="KW-0479">Metal-binding</keyword>
<dbReference type="PROSITE" id="PS00552">
    <property type="entry name" value="HTH_MERR_1"/>
    <property type="match status" value="1"/>
</dbReference>
<dbReference type="EMBL" id="CAACXN010000010">
    <property type="protein sequence ID" value="VEW10834.1"/>
    <property type="molecule type" value="Genomic_DNA"/>
</dbReference>
<reference evidence="9 10" key="1">
    <citation type="submission" date="2019-02" db="EMBL/GenBank/DDBJ databases">
        <authorList>
            <consortium name="Pathogen Informatics"/>
        </authorList>
    </citation>
    <scope>NUCLEOTIDE SEQUENCE [LARGE SCALE GENOMIC DNA]</scope>
    <source>
        <strain evidence="9 10">3012STDY7078520</strain>
    </source>
</reference>
<dbReference type="Pfam" id="PF09278">
    <property type="entry name" value="MerR-DNA-bind"/>
    <property type="match status" value="1"/>
</dbReference>
<evidence type="ECO:0000313" key="9">
    <source>
        <dbReference type="EMBL" id="VEW10834.1"/>
    </source>
</evidence>
<dbReference type="GO" id="GO:0006979">
    <property type="term" value="P:response to oxidative stress"/>
    <property type="evidence" value="ECO:0007669"/>
    <property type="project" value="InterPro"/>
</dbReference>
<evidence type="ECO:0000256" key="5">
    <source>
        <dbReference type="ARBA" id="ARBA00023015"/>
    </source>
</evidence>
<name>A0A449CZP0_9MICO</name>
<keyword evidence="3" id="KW-0408">Iron</keyword>
<gene>
    <name evidence="9" type="primary">soxR</name>
    <name evidence="9" type="ORF">NCTC12391_00408</name>
</gene>
<dbReference type="Gene3D" id="1.10.1660.10">
    <property type="match status" value="1"/>
</dbReference>
<organism evidence="9 10">
    <name type="scientific">Brevibacterium casei</name>
    <dbReference type="NCBI Taxonomy" id="33889"/>
    <lineage>
        <taxon>Bacteria</taxon>
        <taxon>Bacillati</taxon>
        <taxon>Actinomycetota</taxon>
        <taxon>Actinomycetes</taxon>
        <taxon>Micrococcales</taxon>
        <taxon>Brevibacteriaceae</taxon>
        <taxon>Brevibacterium</taxon>
    </lineage>
</organism>
<dbReference type="PRINTS" id="PR00040">
    <property type="entry name" value="HTHMERR"/>
</dbReference>
<dbReference type="InterPro" id="IPR009061">
    <property type="entry name" value="DNA-bd_dom_put_sf"/>
</dbReference>
<sequence>MNVKNSPDAKPSPTDLLSVGEVARRTGVAVSALHFYERQGLISSTRTSGGQRRYARHVIRRVSVIQVAKRMGIPLVEVAEVFSDLPSDRMPGKADWRRISERWRGKLEARRREIERMESELVECIGCGCVSLKSCRVLNPDDELGTNGSGPRLLPEIPAE</sequence>
<protein>
    <submittedName>
        <fullName evidence="9">Redox-sensitive transcriptional activator soxR</fullName>
    </submittedName>
</protein>
<keyword evidence="5" id="KW-0805">Transcription regulation</keyword>
<dbReference type="InterPro" id="IPR010211">
    <property type="entry name" value="Redox-sen_tscrpt-act_SoxR"/>
</dbReference>
<evidence type="ECO:0000256" key="3">
    <source>
        <dbReference type="ARBA" id="ARBA00023004"/>
    </source>
</evidence>
<dbReference type="Pfam" id="PF00376">
    <property type="entry name" value="MerR"/>
    <property type="match status" value="1"/>
</dbReference>
<dbReference type="PANTHER" id="PTHR30204:SF0">
    <property type="entry name" value="REDOX-SENSITIVE TRANSCRIPTIONAL ACTIVATOR SOXR"/>
    <property type="match status" value="1"/>
</dbReference>
<evidence type="ECO:0000256" key="1">
    <source>
        <dbReference type="ARBA" id="ARBA00022714"/>
    </source>
</evidence>
<evidence type="ECO:0000313" key="10">
    <source>
        <dbReference type="Proteomes" id="UP000386281"/>
    </source>
</evidence>
<dbReference type="SUPFAM" id="SSF46955">
    <property type="entry name" value="Putative DNA-binding domain"/>
    <property type="match status" value="1"/>
</dbReference>
<dbReference type="SMART" id="SM00422">
    <property type="entry name" value="HTH_MERR"/>
    <property type="match status" value="1"/>
</dbReference>
<dbReference type="GO" id="GO:0003700">
    <property type="term" value="F:DNA-binding transcription factor activity"/>
    <property type="evidence" value="ECO:0007669"/>
    <property type="project" value="InterPro"/>
</dbReference>
<dbReference type="AlphaFoldDB" id="A0A449CZP0"/>
<accession>A0A449CZP0</accession>
<keyword evidence="4" id="KW-0411">Iron-sulfur</keyword>
<dbReference type="InterPro" id="IPR000551">
    <property type="entry name" value="MerR-type_HTH_dom"/>
</dbReference>
<evidence type="ECO:0000256" key="6">
    <source>
        <dbReference type="ARBA" id="ARBA00023125"/>
    </source>
</evidence>
<proteinExistence type="predicted"/>
<dbReference type="CDD" id="cd01110">
    <property type="entry name" value="HTH_SoxR"/>
    <property type="match status" value="1"/>
</dbReference>
<dbReference type="InterPro" id="IPR015358">
    <property type="entry name" value="Tscrpt_reg_MerR_DNA-bd"/>
</dbReference>
<dbReference type="GO" id="GO:0003677">
    <property type="term" value="F:DNA binding"/>
    <property type="evidence" value="ECO:0007669"/>
    <property type="project" value="UniProtKB-KW"/>
</dbReference>
<keyword evidence="7" id="KW-0804">Transcription</keyword>
<feature type="domain" description="HTH merR-type" evidence="8">
    <location>
        <begin position="16"/>
        <end position="84"/>
    </location>
</feature>